<name>A0A831LKL5_9BACT</name>
<keyword evidence="6" id="KW-0472">Membrane</keyword>
<keyword evidence="5" id="KW-0812">Transmembrane</keyword>
<protein>
    <submittedName>
        <fullName evidence="9">TolC family protein</fullName>
    </submittedName>
</protein>
<evidence type="ECO:0000256" key="4">
    <source>
        <dbReference type="ARBA" id="ARBA00022452"/>
    </source>
</evidence>
<keyword evidence="4" id="KW-1134">Transmembrane beta strand</keyword>
<accession>A0A831LKL5</accession>
<comment type="subcellular location">
    <subcellularLocation>
        <location evidence="1">Cell outer membrane</location>
    </subcellularLocation>
</comment>
<proteinExistence type="inferred from homology"/>
<evidence type="ECO:0000256" key="8">
    <source>
        <dbReference type="SAM" id="SignalP"/>
    </source>
</evidence>
<evidence type="ECO:0000256" key="6">
    <source>
        <dbReference type="ARBA" id="ARBA00023136"/>
    </source>
</evidence>
<organism evidence="9">
    <name type="scientific">Mariniphaga anaerophila</name>
    <dbReference type="NCBI Taxonomy" id="1484053"/>
    <lineage>
        <taxon>Bacteria</taxon>
        <taxon>Pseudomonadati</taxon>
        <taxon>Bacteroidota</taxon>
        <taxon>Bacteroidia</taxon>
        <taxon>Marinilabiliales</taxon>
        <taxon>Prolixibacteraceae</taxon>
        <taxon>Mariniphaga</taxon>
    </lineage>
</organism>
<comment type="similarity">
    <text evidence="2">Belongs to the outer membrane factor (OMF) (TC 1.B.17) family.</text>
</comment>
<dbReference type="InterPro" id="IPR003423">
    <property type="entry name" value="OMP_efflux"/>
</dbReference>
<keyword evidence="3" id="KW-0813">Transport</keyword>
<dbReference type="PANTHER" id="PTHR30026">
    <property type="entry name" value="OUTER MEMBRANE PROTEIN TOLC"/>
    <property type="match status" value="1"/>
</dbReference>
<dbReference type="GO" id="GO:0009279">
    <property type="term" value="C:cell outer membrane"/>
    <property type="evidence" value="ECO:0007669"/>
    <property type="project" value="UniProtKB-SubCell"/>
</dbReference>
<keyword evidence="7" id="KW-0998">Cell outer membrane</keyword>
<dbReference type="SUPFAM" id="SSF56954">
    <property type="entry name" value="Outer membrane efflux proteins (OEP)"/>
    <property type="match status" value="1"/>
</dbReference>
<dbReference type="Pfam" id="PF02321">
    <property type="entry name" value="OEP"/>
    <property type="match status" value="2"/>
</dbReference>
<evidence type="ECO:0000256" key="5">
    <source>
        <dbReference type="ARBA" id="ARBA00022692"/>
    </source>
</evidence>
<feature type="chain" id="PRO_5032790495" evidence="8">
    <location>
        <begin position="23"/>
        <end position="444"/>
    </location>
</feature>
<reference evidence="9" key="1">
    <citation type="journal article" date="2020" name="mSystems">
        <title>Genome- and Community-Level Interaction Insights into Carbon Utilization and Element Cycling Functions of Hydrothermarchaeota in Hydrothermal Sediment.</title>
        <authorList>
            <person name="Zhou Z."/>
            <person name="Liu Y."/>
            <person name="Xu W."/>
            <person name="Pan J."/>
            <person name="Luo Z.H."/>
            <person name="Li M."/>
        </authorList>
    </citation>
    <scope>NUCLEOTIDE SEQUENCE [LARGE SCALE GENOMIC DNA]</scope>
    <source>
        <strain evidence="9">SpSt-1217</strain>
    </source>
</reference>
<evidence type="ECO:0000256" key="7">
    <source>
        <dbReference type="ARBA" id="ARBA00023237"/>
    </source>
</evidence>
<dbReference type="PANTHER" id="PTHR30026:SF20">
    <property type="entry name" value="OUTER MEMBRANE PROTEIN TOLC"/>
    <property type="match status" value="1"/>
</dbReference>
<dbReference type="GO" id="GO:0015562">
    <property type="term" value="F:efflux transmembrane transporter activity"/>
    <property type="evidence" value="ECO:0007669"/>
    <property type="project" value="InterPro"/>
</dbReference>
<dbReference type="Proteomes" id="UP000886047">
    <property type="component" value="Unassembled WGS sequence"/>
</dbReference>
<dbReference type="GO" id="GO:1990281">
    <property type="term" value="C:efflux pump complex"/>
    <property type="evidence" value="ECO:0007669"/>
    <property type="project" value="TreeGrafter"/>
</dbReference>
<evidence type="ECO:0000313" key="9">
    <source>
        <dbReference type="EMBL" id="HDR51285.1"/>
    </source>
</evidence>
<sequence>MKKIIALLTGIYFMFSAPIAEGQNTWSLQECIDYALENNIQIKQQGLNTQYNENMVHQAKSDRLPNLNAGASNNYSFGRSLNNDNVYENVNSTQLNGYIQSNIPVFNGFTLQNAVKQSELDFRAAIQDMQKAKDDLILNIAASYLEILFAEELSLIAEAQMEVTQQQIERTQKLVDAGSLARGALLEIEAQLAREELQLVNDQNRVQLAYLNLYQLLELPVEKSFKIEQPKLPEIKANVTMANSFDVFQNAMHLRPEIKAAQLRVESARRQLDIAKGYNYPTLSLGANYNNQYFNILNSEFPQRSFSDQLKSNSRYGFGLNLNIPIFNRFQVKNGISNAKLQIADYEYRLQTARNMLRKDIEQAYTNALAALNRYISSEKAVKSTEEAFRYAEEKFNVGMMNTVEYNQSKNYLTVAQSELLQARYEYIFRAKILDFYNGVPIEL</sequence>
<dbReference type="EMBL" id="DSDK01000363">
    <property type="protein sequence ID" value="HDR51285.1"/>
    <property type="molecule type" value="Genomic_DNA"/>
</dbReference>
<comment type="caution">
    <text evidence="9">The sequence shown here is derived from an EMBL/GenBank/DDBJ whole genome shotgun (WGS) entry which is preliminary data.</text>
</comment>
<dbReference type="GO" id="GO:0015288">
    <property type="term" value="F:porin activity"/>
    <property type="evidence" value="ECO:0007669"/>
    <property type="project" value="TreeGrafter"/>
</dbReference>
<dbReference type="InterPro" id="IPR051906">
    <property type="entry name" value="TolC-like"/>
</dbReference>
<gene>
    <name evidence="9" type="ORF">ENN90_06655</name>
</gene>
<dbReference type="AlphaFoldDB" id="A0A831LKL5"/>
<feature type="signal peptide" evidence="8">
    <location>
        <begin position="1"/>
        <end position="22"/>
    </location>
</feature>
<evidence type="ECO:0000256" key="3">
    <source>
        <dbReference type="ARBA" id="ARBA00022448"/>
    </source>
</evidence>
<evidence type="ECO:0000256" key="1">
    <source>
        <dbReference type="ARBA" id="ARBA00004442"/>
    </source>
</evidence>
<evidence type="ECO:0000256" key="2">
    <source>
        <dbReference type="ARBA" id="ARBA00007613"/>
    </source>
</evidence>
<keyword evidence="8" id="KW-0732">Signal</keyword>
<dbReference type="Gene3D" id="1.20.1600.10">
    <property type="entry name" value="Outer membrane efflux proteins (OEP)"/>
    <property type="match status" value="1"/>
</dbReference>